<dbReference type="EMBL" id="FNSL01000001">
    <property type="protein sequence ID" value="SEB48880.1"/>
    <property type="molecule type" value="Genomic_DNA"/>
</dbReference>
<feature type="domain" description="Amidase" evidence="1">
    <location>
        <begin position="26"/>
        <end position="450"/>
    </location>
</feature>
<dbReference type="GO" id="GO:0012505">
    <property type="term" value="C:endomembrane system"/>
    <property type="evidence" value="ECO:0007669"/>
    <property type="project" value="TreeGrafter"/>
</dbReference>
<dbReference type="SUPFAM" id="SSF75304">
    <property type="entry name" value="Amidase signature (AS) enzymes"/>
    <property type="match status" value="1"/>
</dbReference>
<dbReference type="Proteomes" id="UP000199064">
    <property type="component" value="Unassembled WGS sequence"/>
</dbReference>
<evidence type="ECO:0000313" key="2">
    <source>
        <dbReference type="EMBL" id="SEB48880.1"/>
    </source>
</evidence>
<dbReference type="PANTHER" id="PTHR43372">
    <property type="entry name" value="FATTY-ACID AMIDE HYDROLASE"/>
    <property type="match status" value="1"/>
</dbReference>
<proteinExistence type="predicted"/>
<dbReference type="NCBIfam" id="NF005687">
    <property type="entry name" value="PRK07487.1"/>
    <property type="match status" value="1"/>
</dbReference>
<sequence length="470" mass="50366">MHDELWSWNASDLAKAIRERRVSSREAVESAIARMEAVNPHLNAVVDPLPEAALSEARAADDALARGDNPGILHGVPVTVKINVDYAGRATTNGVRSQADLIAPEDGSVVRNLRAAGAIVIGRTNTPCYSMRWFTDNALHGATLNPHDKDITPGGSSGGAGSAAAAGIGTIAHGNDIGGSIRYPAYCCGVYGLRPSSGLLPSYNPSQLSERMIASQMMAVQGPLARSAGDLSLGIEALSRHDPRDVWQVPAPNLTSPEMQKPCRVALFADPEECAVDPDVAQAILLAAERLREAGYQVEEVPIPSISEAAHLWRTVMINEMRSGLLTQIEKNGDAAIRYAAEAFCEGVPELDRTGFLQALASRSTLLRDWQLLFETHPLVLTAVCWRKPYRVGTDQTNKTWFDRFFTELSPTTMPPILGLPGLSVPISIDGAGPLGVQLIANRFNDGRLLAAANAMERVGGEVIPIEPVH</sequence>
<dbReference type="InterPro" id="IPR052739">
    <property type="entry name" value="FAAH2"/>
</dbReference>
<evidence type="ECO:0000313" key="3">
    <source>
        <dbReference type="Proteomes" id="UP000199064"/>
    </source>
</evidence>
<reference evidence="3" key="1">
    <citation type="submission" date="2016-10" db="EMBL/GenBank/DDBJ databases">
        <authorList>
            <person name="Varghese N."/>
            <person name="Submissions S."/>
        </authorList>
    </citation>
    <scope>NUCLEOTIDE SEQUENCE [LARGE SCALE GENOMIC DNA]</scope>
    <source>
        <strain evidence="3">ES.061</strain>
    </source>
</reference>
<dbReference type="PANTHER" id="PTHR43372:SF4">
    <property type="entry name" value="FATTY-ACID AMIDE HYDROLASE 2"/>
    <property type="match status" value="1"/>
</dbReference>
<evidence type="ECO:0000259" key="1">
    <source>
        <dbReference type="Pfam" id="PF01425"/>
    </source>
</evidence>
<dbReference type="AlphaFoldDB" id="A0A1H4JRF6"/>
<accession>A0A1H4JRF6</accession>
<name>A0A1H4JRF6_9HYPH</name>
<dbReference type="InterPro" id="IPR023631">
    <property type="entry name" value="Amidase_dom"/>
</dbReference>
<gene>
    <name evidence="2" type="ORF">SAMN05216452_1616</name>
</gene>
<dbReference type="Pfam" id="PF01425">
    <property type="entry name" value="Amidase"/>
    <property type="match status" value="1"/>
</dbReference>
<dbReference type="RefSeq" id="WP_090328076.1">
    <property type="nucleotide sequence ID" value="NZ_FNSL01000001.1"/>
</dbReference>
<organism evidence="2 3">
    <name type="scientific">Nitratireductor aquibiodomus</name>
    <dbReference type="NCBI Taxonomy" id="204799"/>
    <lineage>
        <taxon>Bacteria</taxon>
        <taxon>Pseudomonadati</taxon>
        <taxon>Pseudomonadota</taxon>
        <taxon>Alphaproteobacteria</taxon>
        <taxon>Hyphomicrobiales</taxon>
        <taxon>Phyllobacteriaceae</taxon>
        <taxon>Nitratireductor</taxon>
    </lineage>
</organism>
<protein>
    <submittedName>
        <fullName evidence="2">Amidase</fullName>
    </submittedName>
</protein>
<dbReference type="Gene3D" id="3.90.1300.10">
    <property type="entry name" value="Amidase signature (AS) domain"/>
    <property type="match status" value="1"/>
</dbReference>
<dbReference type="InterPro" id="IPR036928">
    <property type="entry name" value="AS_sf"/>
</dbReference>
<keyword evidence="3" id="KW-1185">Reference proteome</keyword>